<keyword evidence="1" id="KW-0812">Transmembrane</keyword>
<reference evidence="2 3" key="1">
    <citation type="submission" date="2023-01" db="EMBL/GenBank/DDBJ databases">
        <title>Analysis of 21 Apiospora genomes using comparative genomics revels a genus with tremendous synthesis potential of carbohydrate active enzymes and secondary metabolites.</title>
        <authorList>
            <person name="Sorensen T."/>
        </authorList>
    </citation>
    <scope>NUCLEOTIDE SEQUENCE [LARGE SCALE GENOMIC DNA]</scope>
    <source>
        <strain evidence="2 3">CBS 83171</strain>
    </source>
</reference>
<keyword evidence="1" id="KW-0472">Membrane</keyword>
<keyword evidence="1" id="KW-1133">Transmembrane helix</keyword>
<dbReference type="EMBL" id="JAQQWM010000009">
    <property type="protein sequence ID" value="KAK8046022.1"/>
    <property type="molecule type" value="Genomic_DNA"/>
</dbReference>
<evidence type="ECO:0000313" key="2">
    <source>
        <dbReference type="EMBL" id="KAK8046022.1"/>
    </source>
</evidence>
<dbReference type="Proteomes" id="UP001446871">
    <property type="component" value="Unassembled WGS sequence"/>
</dbReference>
<gene>
    <name evidence="2" type="ORF">PG996_014086</name>
</gene>
<keyword evidence="2" id="KW-0378">Hydrolase</keyword>
<protein>
    <submittedName>
        <fullName evidence="2">Ubiquitin hydrolase</fullName>
    </submittedName>
</protein>
<feature type="transmembrane region" description="Helical" evidence="1">
    <location>
        <begin position="22"/>
        <end position="44"/>
    </location>
</feature>
<organism evidence="2 3">
    <name type="scientific">Apiospora saccharicola</name>
    <dbReference type="NCBI Taxonomy" id="335842"/>
    <lineage>
        <taxon>Eukaryota</taxon>
        <taxon>Fungi</taxon>
        <taxon>Dikarya</taxon>
        <taxon>Ascomycota</taxon>
        <taxon>Pezizomycotina</taxon>
        <taxon>Sordariomycetes</taxon>
        <taxon>Xylariomycetidae</taxon>
        <taxon>Amphisphaeriales</taxon>
        <taxon>Apiosporaceae</taxon>
        <taxon>Apiospora</taxon>
    </lineage>
</organism>
<feature type="transmembrane region" description="Helical" evidence="1">
    <location>
        <begin position="134"/>
        <end position="156"/>
    </location>
</feature>
<comment type="caution">
    <text evidence="2">The sequence shown here is derived from an EMBL/GenBank/DDBJ whole genome shotgun (WGS) entry which is preliminary data.</text>
</comment>
<evidence type="ECO:0000256" key="1">
    <source>
        <dbReference type="SAM" id="Phobius"/>
    </source>
</evidence>
<evidence type="ECO:0000313" key="3">
    <source>
        <dbReference type="Proteomes" id="UP001446871"/>
    </source>
</evidence>
<name>A0ABR1THF0_9PEZI</name>
<accession>A0ABR1THF0</accession>
<keyword evidence="3" id="KW-1185">Reference proteome</keyword>
<dbReference type="GO" id="GO:0016787">
    <property type="term" value="F:hydrolase activity"/>
    <property type="evidence" value="ECO:0007669"/>
    <property type="project" value="UniProtKB-KW"/>
</dbReference>
<sequence length="298" mass="34030">MTINLFSTITIFTAIPIPHSGIAYLAGILAGFMAVRSYMLFWMYEPYRVFARVQLAETTDPRSRVKRITVSWQSYPSRSLLDRAYWTLDLLLDFRGSGWCYSAPYGIPCRFHSATMTKKQQNELMRASLRTYRLLVIMACRAFLGIILLDSVHVYLLPHLQTVELRGGFLYPTGLSDSEYRPLMDTIHMCIAALTLMALADAFYSLTSLLATTLYLAGATSWLNIATQSAPWGSFENLYLRGISGQYQHCPRSRTDQNYSCYLQASGARFGMITSASRFVQSPHRFLYRFVSDIKQRR</sequence>
<proteinExistence type="predicted"/>